<gene>
    <name evidence="1" type="ORF">HNP84_006211</name>
</gene>
<accession>A0A840P581</accession>
<comment type="caution">
    <text evidence="1">The sequence shown here is derived from an EMBL/GenBank/DDBJ whole genome shotgun (WGS) entry which is preliminary data.</text>
</comment>
<dbReference type="RefSeq" id="WP_185053340.1">
    <property type="nucleotide sequence ID" value="NZ_BAABIX010000011.1"/>
</dbReference>
<reference evidence="1 2" key="1">
    <citation type="submission" date="2020-08" db="EMBL/GenBank/DDBJ databases">
        <title>Genomic Encyclopedia of Type Strains, Phase IV (KMG-IV): sequencing the most valuable type-strain genomes for metagenomic binning, comparative biology and taxonomic classification.</title>
        <authorList>
            <person name="Goeker M."/>
        </authorList>
    </citation>
    <scope>NUCLEOTIDE SEQUENCE [LARGE SCALE GENOMIC DNA]</scope>
    <source>
        <strain evidence="1 2">DSM 45615</strain>
    </source>
</reference>
<protein>
    <submittedName>
        <fullName evidence="1">Uncharacterized protein</fullName>
    </submittedName>
</protein>
<dbReference type="AlphaFoldDB" id="A0A840P581"/>
<evidence type="ECO:0000313" key="2">
    <source>
        <dbReference type="Proteomes" id="UP000578449"/>
    </source>
</evidence>
<sequence length="63" mass="7018">MEPLQVFVYDVAMRHRAGLYSAFPDAPVVPHVVRPVRMARARRVLAGTLRSAADHLDPRPQGV</sequence>
<keyword evidence="2" id="KW-1185">Reference proteome</keyword>
<name>A0A840P581_9ACTN</name>
<proteinExistence type="predicted"/>
<evidence type="ECO:0000313" key="1">
    <source>
        <dbReference type="EMBL" id="MBB5136464.1"/>
    </source>
</evidence>
<dbReference type="Proteomes" id="UP000578449">
    <property type="component" value="Unassembled WGS sequence"/>
</dbReference>
<organism evidence="1 2">
    <name type="scientific">Thermocatellispora tengchongensis</name>
    <dbReference type="NCBI Taxonomy" id="1073253"/>
    <lineage>
        <taxon>Bacteria</taxon>
        <taxon>Bacillati</taxon>
        <taxon>Actinomycetota</taxon>
        <taxon>Actinomycetes</taxon>
        <taxon>Streptosporangiales</taxon>
        <taxon>Streptosporangiaceae</taxon>
        <taxon>Thermocatellispora</taxon>
    </lineage>
</organism>
<dbReference type="EMBL" id="JACHGN010000014">
    <property type="protein sequence ID" value="MBB5136464.1"/>
    <property type="molecule type" value="Genomic_DNA"/>
</dbReference>